<keyword evidence="3" id="KW-1185">Reference proteome</keyword>
<gene>
    <name evidence="1" type="ordered locus">MTR_3g028240</name>
</gene>
<organism evidence="1 3">
    <name type="scientific">Medicago truncatula</name>
    <name type="common">Barrel medic</name>
    <name type="synonym">Medicago tribuloides</name>
    <dbReference type="NCBI Taxonomy" id="3880"/>
    <lineage>
        <taxon>Eukaryota</taxon>
        <taxon>Viridiplantae</taxon>
        <taxon>Streptophyta</taxon>
        <taxon>Embryophyta</taxon>
        <taxon>Tracheophyta</taxon>
        <taxon>Spermatophyta</taxon>
        <taxon>Magnoliopsida</taxon>
        <taxon>eudicotyledons</taxon>
        <taxon>Gunneridae</taxon>
        <taxon>Pentapetalae</taxon>
        <taxon>rosids</taxon>
        <taxon>fabids</taxon>
        <taxon>Fabales</taxon>
        <taxon>Fabaceae</taxon>
        <taxon>Papilionoideae</taxon>
        <taxon>50 kb inversion clade</taxon>
        <taxon>NPAAA clade</taxon>
        <taxon>Hologalegina</taxon>
        <taxon>IRL clade</taxon>
        <taxon>Trifolieae</taxon>
        <taxon>Medicago</taxon>
    </lineage>
</organism>
<reference evidence="2" key="3">
    <citation type="submission" date="2015-04" db="UniProtKB">
        <authorList>
            <consortium name="EnsemblPlants"/>
        </authorList>
    </citation>
    <scope>IDENTIFICATION</scope>
    <source>
        <strain evidence="2">cv. Jemalong A17</strain>
    </source>
</reference>
<evidence type="ECO:0000313" key="3">
    <source>
        <dbReference type="Proteomes" id="UP000002051"/>
    </source>
</evidence>
<dbReference type="HOGENOM" id="CLU_2797748_0_0_1"/>
<dbReference type="PaxDb" id="3880-AES69381"/>
<dbReference type="AlphaFoldDB" id="G7IZD7"/>
<evidence type="ECO:0000313" key="1">
    <source>
        <dbReference type="EMBL" id="AES69381.1"/>
    </source>
</evidence>
<name>G7IZD7_MEDTR</name>
<sequence length="72" mass="7420">MATIDSTIEAPIIATELVTNPAAPASGPGAGANDGLRSWAEATVVNTMTKTTNNFIVVADDDAILNAKFCNR</sequence>
<protein>
    <submittedName>
        <fullName evidence="1 2">Uncharacterized protein</fullName>
    </submittedName>
</protein>
<proteinExistence type="predicted"/>
<dbReference type="Proteomes" id="UP000002051">
    <property type="component" value="Chromosome 3"/>
</dbReference>
<reference evidence="1 3" key="2">
    <citation type="journal article" date="2014" name="BMC Genomics">
        <title>An improved genome release (version Mt4.0) for the model legume Medicago truncatula.</title>
        <authorList>
            <person name="Tang H."/>
            <person name="Krishnakumar V."/>
            <person name="Bidwell S."/>
            <person name="Rosen B."/>
            <person name="Chan A."/>
            <person name="Zhou S."/>
            <person name="Gentzbittel L."/>
            <person name="Childs K.L."/>
            <person name="Yandell M."/>
            <person name="Gundlach H."/>
            <person name="Mayer K.F."/>
            <person name="Schwartz D.C."/>
            <person name="Town C.D."/>
        </authorList>
    </citation>
    <scope>GENOME REANNOTATION</scope>
    <source>
        <strain evidence="2 3">cv. Jemalong A17</strain>
    </source>
</reference>
<accession>G7IZD7</accession>
<dbReference type="EnsemblPlants" id="AES69381">
    <property type="protein sequence ID" value="AES69381"/>
    <property type="gene ID" value="MTR_3g028240"/>
</dbReference>
<dbReference type="EMBL" id="CM001219">
    <property type="protein sequence ID" value="AES69381.1"/>
    <property type="molecule type" value="Genomic_DNA"/>
</dbReference>
<reference evidence="1 3" key="1">
    <citation type="journal article" date="2011" name="Nature">
        <title>The Medicago genome provides insight into the evolution of rhizobial symbioses.</title>
        <authorList>
            <person name="Young N.D."/>
            <person name="Debelle F."/>
            <person name="Oldroyd G.E."/>
            <person name="Geurts R."/>
            <person name="Cannon S.B."/>
            <person name="Udvardi M.K."/>
            <person name="Benedito V.A."/>
            <person name="Mayer K.F."/>
            <person name="Gouzy J."/>
            <person name="Schoof H."/>
            <person name="Van de Peer Y."/>
            <person name="Proost S."/>
            <person name="Cook D.R."/>
            <person name="Meyers B.C."/>
            <person name="Spannagl M."/>
            <person name="Cheung F."/>
            <person name="De Mita S."/>
            <person name="Krishnakumar V."/>
            <person name="Gundlach H."/>
            <person name="Zhou S."/>
            <person name="Mudge J."/>
            <person name="Bharti A.K."/>
            <person name="Murray J.D."/>
            <person name="Naoumkina M.A."/>
            <person name="Rosen B."/>
            <person name="Silverstein K.A."/>
            <person name="Tang H."/>
            <person name="Rombauts S."/>
            <person name="Zhao P.X."/>
            <person name="Zhou P."/>
            <person name="Barbe V."/>
            <person name="Bardou P."/>
            <person name="Bechner M."/>
            <person name="Bellec A."/>
            <person name="Berger A."/>
            <person name="Berges H."/>
            <person name="Bidwell S."/>
            <person name="Bisseling T."/>
            <person name="Choisne N."/>
            <person name="Couloux A."/>
            <person name="Denny R."/>
            <person name="Deshpande S."/>
            <person name="Dai X."/>
            <person name="Doyle J.J."/>
            <person name="Dudez A.M."/>
            <person name="Farmer A.D."/>
            <person name="Fouteau S."/>
            <person name="Franken C."/>
            <person name="Gibelin C."/>
            <person name="Gish J."/>
            <person name="Goldstein S."/>
            <person name="Gonzalez A.J."/>
            <person name="Green P.J."/>
            <person name="Hallab A."/>
            <person name="Hartog M."/>
            <person name="Hua A."/>
            <person name="Humphray S.J."/>
            <person name="Jeong D.H."/>
            <person name="Jing Y."/>
            <person name="Jocker A."/>
            <person name="Kenton S.M."/>
            <person name="Kim D.J."/>
            <person name="Klee K."/>
            <person name="Lai H."/>
            <person name="Lang C."/>
            <person name="Lin S."/>
            <person name="Macmil S.L."/>
            <person name="Magdelenat G."/>
            <person name="Matthews L."/>
            <person name="McCorrison J."/>
            <person name="Monaghan E.L."/>
            <person name="Mun J.H."/>
            <person name="Najar F.Z."/>
            <person name="Nicholson C."/>
            <person name="Noirot C."/>
            <person name="O'Bleness M."/>
            <person name="Paule C.R."/>
            <person name="Poulain J."/>
            <person name="Prion F."/>
            <person name="Qin B."/>
            <person name="Qu C."/>
            <person name="Retzel E.F."/>
            <person name="Riddle C."/>
            <person name="Sallet E."/>
            <person name="Samain S."/>
            <person name="Samson N."/>
            <person name="Sanders I."/>
            <person name="Saurat O."/>
            <person name="Scarpelli C."/>
            <person name="Schiex T."/>
            <person name="Segurens B."/>
            <person name="Severin A.J."/>
            <person name="Sherrier D.J."/>
            <person name="Shi R."/>
            <person name="Sims S."/>
            <person name="Singer S.R."/>
            <person name="Sinharoy S."/>
            <person name="Sterck L."/>
            <person name="Viollet A."/>
            <person name="Wang B.B."/>
            <person name="Wang K."/>
            <person name="Wang M."/>
            <person name="Wang X."/>
            <person name="Warfsmann J."/>
            <person name="Weissenbach J."/>
            <person name="White D.D."/>
            <person name="White J.D."/>
            <person name="Wiley G.B."/>
            <person name="Wincker P."/>
            <person name="Xing Y."/>
            <person name="Yang L."/>
            <person name="Yao Z."/>
            <person name="Ying F."/>
            <person name="Zhai J."/>
            <person name="Zhou L."/>
            <person name="Zuber A."/>
            <person name="Denarie J."/>
            <person name="Dixon R.A."/>
            <person name="May G.D."/>
            <person name="Schwartz D.C."/>
            <person name="Rogers J."/>
            <person name="Quetier F."/>
            <person name="Town C.D."/>
            <person name="Roe B.A."/>
        </authorList>
    </citation>
    <scope>NUCLEOTIDE SEQUENCE [LARGE SCALE GENOMIC DNA]</scope>
    <source>
        <strain evidence="1">A17</strain>
        <strain evidence="2 3">cv. Jemalong A17</strain>
    </source>
</reference>
<evidence type="ECO:0000313" key="2">
    <source>
        <dbReference type="EnsemblPlants" id="AES69381"/>
    </source>
</evidence>